<feature type="compositionally biased region" description="Basic and acidic residues" evidence="1">
    <location>
        <begin position="589"/>
        <end position="633"/>
    </location>
</feature>
<feature type="compositionally biased region" description="Polar residues" evidence="1">
    <location>
        <begin position="46"/>
        <end position="97"/>
    </location>
</feature>
<dbReference type="AlphaFoldDB" id="A0A1E4T097"/>
<dbReference type="STRING" id="983967.A0A1E4T097"/>
<feature type="region of interest" description="Disordered" evidence="1">
    <location>
        <begin position="1"/>
        <end position="151"/>
    </location>
</feature>
<evidence type="ECO:0000313" key="2">
    <source>
        <dbReference type="EMBL" id="ODV85154.1"/>
    </source>
</evidence>
<feature type="region of interest" description="Disordered" evidence="1">
    <location>
        <begin position="587"/>
        <end position="856"/>
    </location>
</feature>
<feature type="compositionally biased region" description="Low complexity" evidence="1">
    <location>
        <begin position="433"/>
        <end position="446"/>
    </location>
</feature>
<feature type="region of interest" description="Disordered" evidence="1">
    <location>
        <begin position="357"/>
        <end position="471"/>
    </location>
</feature>
<feature type="compositionally biased region" description="Pro residues" evidence="1">
    <location>
        <begin position="670"/>
        <end position="679"/>
    </location>
</feature>
<reference evidence="3" key="1">
    <citation type="submission" date="2016-04" db="EMBL/GenBank/DDBJ databases">
        <title>Comparative genomics of biotechnologically important yeasts.</title>
        <authorList>
            <consortium name="DOE Joint Genome Institute"/>
            <person name="Riley R."/>
            <person name="Haridas S."/>
            <person name="Wolfe K.H."/>
            <person name="Lopes M.R."/>
            <person name="Hittinger C.T."/>
            <person name="Goker M."/>
            <person name="Salamov A."/>
            <person name="Wisecaver J."/>
            <person name="Long T.M."/>
            <person name="Aerts A.L."/>
            <person name="Barry K."/>
            <person name="Choi C."/>
            <person name="Clum A."/>
            <person name="Coughlan A.Y."/>
            <person name="Deshpande S."/>
            <person name="Douglass A.P."/>
            <person name="Hanson S.J."/>
            <person name="Klenk H.-P."/>
            <person name="Labutti K."/>
            <person name="Lapidus A."/>
            <person name="Lindquist E."/>
            <person name="Lipzen A."/>
            <person name="Meier-Kolthoff J.P."/>
            <person name="Ohm R.A."/>
            <person name="Otillar R.P."/>
            <person name="Pangilinan J."/>
            <person name="Peng Y."/>
            <person name="Rokas A."/>
            <person name="Rosa C.A."/>
            <person name="Scheuner C."/>
            <person name="Sibirny A.A."/>
            <person name="Slot J.C."/>
            <person name="Stielow J.B."/>
            <person name="Sun H."/>
            <person name="Kurtzman C.P."/>
            <person name="Blackwell M."/>
            <person name="Grigoriev I.V."/>
            <person name="Jeffries T.W."/>
        </authorList>
    </citation>
    <scope>NUCLEOTIDE SEQUENCE [LARGE SCALE GENOMIC DNA]</scope>
    <source>
        <strain evidence="3">NRRL YB-2248</strain>
    </source>
</reference>
<feature type="compositionally biased region" description="Polar residues" evidence="1">
    <location>
        <begin position="309"/>
        <end position="327"/>
    </location>
</feature>
<dbReference type="Proteomes" id="UP000094801">
    <property type="component" value="Unassembled WGS sequence"/>
</dbReference>
<feature type="compositionally biased region" description="Low complexity" evidence="1">
    <location>
        <begin position="98"/>
        <end position="124"/>
    </location>
</feature>
<dbReference type="EMBL" id="KV453853">
    <property type="protein sequence ID" value="ODV85154.1"/>
    <property type="molecule type" value="Genomic_DNA"/>
</dbReference>
<feature type="compositionally biased region" description="Low complexity" evidence="1">
    <location>
        <begin position="658"/>
        <end position="669"/>
    </location>
</feature>
<sequence>MSRSNSMTSLSGAAAAAALKRHSSNSSLQLNQRQSTSALRAGGRTMSLSSRSFRAPEQSNSFRRSNSFQPGQSNPYLSQRQAPISRTGSMTSNTYRPSNSRSNSLNSNSSRFTGTTTTTTTTTTKRMSNAPNDSVTTIVKTTKEKDAEGRTQSITKTTVEKKGAFEIVKTTVIKPAQQSVSYAGSIASDAEPFDDDFYHAYDEDQEDLDINRSLQSPVTETIVVDEPILEQIAEEEDPNQSYSQDVYDQYSQSQDAISPAVPLSTQEQATAAISHSYRKLTEAALVQPTRNGLNTNTTTSPVRSILKNGSSAAAVSPQSGLGQSTTMNDKKVIKTEMVYGTDDDDEENSLYSDAVQEVEKPVTAASVPRQHIDSEKVTEDIQSNASSNIQTSPKVPQRNAFRPTPAPIPEQQASPRQRQSHQFLQPPFVTQGRSNSLNSTSSSTLRKQVKINTPLDIRESPKQSPILKKQQQTPEEMYEAAYQIAMQKVYGDKNVQNVANDYEEEADQTYDDSGFDINTQKNTLLNSGASFNSATVQPRISKQSPALNNGRTMSMTSSVNNQSIQAPNTDTNGYTYQSNAQGLGFRTHSLREMPDSKTLKKLRQKELKDKEKKEKELLKENKKEMKRLSKQRESASNIVASEQAMETQPEPARPRPASSMPQRQSQVPQSPVPPTPYSPPVQKEEAHIVQQNNIQSQAPISAPVRASSGSLISSPFKKGTPKPLLPASSGLERDQEPDTSFSTLQTDQSQPQTSKKKKKFFGFGKSSKSKESVETPARLARHSTSSSIKPKRDSITVALPTDTSQSGFKQPPSLSSNPASSKFVNEVNLRDGEMRRAHRESVSDTNGKTDSDHPNVGRKFMKLFNL</sequence>
<feature type="compositionally biased region" description="Polar residues" evidence="1">
    <location>
        <begin position="801"/>
        <end position="823"/>
    </location>
</feature>
<protein>
    <submittedName>
        <fullName evidence="2">Uncharacterized protein</fullName>
    </submittedName>
</protein>
<evidence type="ECO:0000313" key="3">
    <source>
        <dbReference type="Proteomes" id="UP000094801"/>
    </source>
</evidence>
<feature type="compositionally biased region" description="Basic and acidic residues" evidence="1">
    <location>
        <begin position="828"/>
        <end position="855"/>
    </location>
</feature>
<feature type="compositionally biased region" description="Polar residues" evidence="1">
    <location>
        <begin position="380"/>
        <end position="394"/>
    </location>
</feature>
<feature type="compositionally biased region" description="Polar residues" evidence="1">
    <location>
        <begin position="411"/>
        <end position="423"/>
    </location>
</feature>
<dbReference type="OrthoDB" id="3998288at2759"/>
<feature type="region of interest" description="Disordered" evidence="1">
    <location>
        <begin position="309"/>
        <end position="328"/>
    </location>
</feature>
<feature type="compositionally biased region" description="Low complexity" evidence="1">
    <location>
        <begin position="13"/>
        <end position="37"/>
    </location>
</feature>
<feature type="compositionally biased region" description="Polar residues" evidence="1">
    <location>
        <begin position="1"/>
        <end position="11"/>
    </location>
</feature>
<name>A0A1E4T097_9ASCO</name>
<feature type="compositionally biased region" description="Polar residues" evidence="1">
    <location>
        <begin position="689"/>
        <end position="699"/>
    </location>
</feature>
<feature type="compositionally biased region" description="Basic and acidic residues" evidence="1">
    <location>
        <begin position="370"/>
        <end position="379"/>
    </location>
</feature>
<organism evidence="2 3">
    <name type="scientific">[Candida] arabinofermentans NRRL YB-2248</name>
    <dbReference type="NCBI Taxonomy" id="983967"/>
    <lineage>
        <taxon>Eukaryota</taxon>
        <taxon>Fungi</taxon>
        <taxon>Dikarya</taxon>
        <taxon>Ascomycota</taxon>
        <taxon>Saccharomycotina</taxon>
        <taxon>Pichiomycetes</taxon>
        <taxon>Pichiales</taxon>
        <taxon>Pichiaceae</taxon>
        <taxon>Ogataea</taxon>
        <taxon>Ogataea/Candida clade</taxon>
    </lineage>
</organism>
<feature type="compositionally biased region" description="Polar residues" evidence="1">
    <location>
        <begin position="125"/>
        <end position="140"/>
    </location>
</feature>
<accession>A0A1E4T097</accession>
<gene>
    <name evidence="2" type="ORF">CANARDRAFT_159934</name>
</gene>
<evidence type="ECO:0000256" key="1">
    <source>
        <dbReference type="SAM" id="MobiDB-lite"/>
    </source>
</evidence>
<feature type="compositionally biased region" description="Polar residues" evidence="1">
    <location>
        <begin position="634"/>
        <end position="646"/>
    </location>
</feature>
<feature type="compositionally biased region" description="Polar residues" evidence="1">
    <location>
        <begin position="738"/>
        <end position="753"/>
    </location>
</feature>
<keyword evidence="3" id="KW-1185">Reference proteome</keyword>
<feature type="region of interest" description="Disordered" evidence="1">
    <location>
        <begin position="560"/>
        <end position="579"/>
    </location>
</feature>
<proteinExistence type="predicted"/>